<gene>
    <name evidence="3" type="ORF">B0F90DRAFT_1276323</name>
</gene>
<feature type="transmembrane region" description="Helical" evidence="1">
    <location>
        <begin position="277"/>
        <end position="293"/>
    </location>
</feature>
<feature type="domain" description="DUF6535" evidence="2">
    <location>
        <begin position="59"/>
        <end position="233"/>
    </location>
</feature>
<dbReference type="EMBL" id="WTXG01000070">
    <property type="protein sequence ID" value="KAI0294682.1"/>
    <property type="molecule type" value="Genomic_DNA"/>
</dbReference>
<keyword evidence="1" id="KW-0472">Membrane</keyword>
<keyword evidence="1" id="KW-1133">Transmembrane helix</keyword>
<keyword evidence="4" id="KW-1185">Reference proteome</keyword>
<proteinExistence type="predicted"/>
<accession>A0AAD4M067</accession>
<feature type="transmembrane region" description="Helical" evidence="1">
    <location>
        <begin position="152"/>
        <end position="171"/>
    </location>
</feature>
<evidence type="ECO:0000259" key="2">
    <source>
        <dbReference type="Pfam" id="PF20153"/>
    </source>
</evidence>
<protein>
    <recommendedName>
        <fullName evidence="2">DUF6535 domain-containing protein</fullName>
    </recommendedName>
</protein>
<evidence type="ECO:0000313" key="3">
    <source>
        <dbReference type="EMBL" id="KAI0294682.1"/>
    </source>
</evidence>
<reference evidence="3" key="1">
    <citation type="journal article" date="2022" name="New Phytol.">
        <title>Evolutionary transition to the ectomycorrhizal habit in the genomes of a hyperdiverse lineage of mushroom-forming fungi.</title>
        <authorList>
            <person name="Looney B."/>
            <person name="Miyauchi S."/>
            <person name="Morin E."/>
            <person name="Drula E."/>
            <person name="Courty P.E."/>
            <person name="Kohler A."/>
            <person name="Kuo A."/>
            <person name="LaButti K."/>
            <person name="Pangilinan J."/>
            <person name="Lipzen A."/>
            <person name="Riley R."/>
            <person name="Andreopoulos W."/>
            <person name="He G."/>
            <person name="Johnson J."/>
            <person name="Nolan M."/>
            <person name="Tritt A."/>
            <person name="Barry K.W."/>
            <person name="Grigoriev I.V."/>
            <person name="Nagy L.G."/>
            <person name="Hibbett D."/>
            <person name="Henrissat B."/>
            <person name="Matheny P.B."/>
            <person name="Labbe J."/>
            <person name="Martin F.M."/>
        </authorList>
    </citation>
    <scope>NUCLEOTIDE SEQUENCE</scope>
    <source>
        <strain evidence="3">BPL690</strain>
    </source>
</reference>
<evidence type="ECO:0000256" key="1">
    <source>
        <dbReference type="SAM" id="Phobius"/>
    </source>
</evidence>
<sequence length="547" mass="62128">MAMEPPTTDLVQSQQAPSRIRKLSCVVSFKTDSDGTSLSSIDEKGRTAAQYGDTSSIFWKLYSSEAEANDEKLVHNLAGDTDSMLILNGLFSSIVSTFIIESYKKLQPDTGQQTVELLTLLVSQSNSTQSPSTQISDVLSFTTPAIAIRMNILMYLSLFFSLTSVLASAFIQQWCREYMKYAYPRAAPHKRGRVRTFLFKGLNTFQVIRFMYGVRVLLHLSIFLFFWAVSYFLDNSNTVVGAVSRYCLIALMAIYLVLSVSPMAFNNSPYHTALTPPFQASLMILLSLFRAIWRCLRRRDRKMPLTRRKYFDGIRFNRGLSLLKEAEARAGQLDSYAMKWLFTKDDFSDLDMDKYLDGLPGYIDSSLTDRHNLRNDISAEYILDRIKEHFMTCATSFELSEEACLNRVSVCVNSLRLIFRTSSEPHHNKTKAHIRRWRTWRAFRISSTASTRYAKGITRSWPCAHHASGASLSKVSSLSLPNIEGIRYPIGHFPSTLFPCTRFSVTGMKRGTLSRLQAHTPSRRTPTTHSTMKQAMKCGRIFCTTDL</sequence>
<keyword evidence="1" id="KW-0812">Transmembrane</keyword>
<feature type="transmembrane region" description="Helical" evidence="1">
    <location>
        <begin position="245"/>
        <end position="265"/>
    </location>
</feature>
<comment type="caution">
    <text evidence="3">The sequence shown here is derived from an EMBL/GenBank/DDBJ whole genome shotgun (WGS) entry which is preliminary data.</text>
</comment>
<dbReference type="AlphaFoldDB" id="A0AAD4M067"/>
<evidence type="ECO:0000313" key="4">
    <source>
        <dbReference type="Proteomes" id="UP001203297"/>
    </source>
</evidence>
<dbReference type="Proteomes" id="UP001203297">
    <property type="component" value="Unassembled WGS sequence"/>
</dbReference>
<dbReference type="Pfam" id="PF20153">
    <property type="entry name" value="DUF6535"/>
    <property type="match status" value="1"/>
</dbReference>
<feature type="transmembrane region" description="Helical" evidence="1">
    <location>
        <begin position="212"/>
        <end position="233"/>
    </location>
</feature>
<organism evidence="3 4">
    <name type="scientific">Multifurca ochricompacta</name>
    <dbReference type="NCBI Taxonomy" id="376703"/>
    <lineage>
        <taxon>Eukaryota</taxon>
        <taxon>Fungi</taxon>
        <taxon>Dikarya</taxon>
        <taxon>Basidiomycota</taxon>
        <taxon>Agaricomycotina</taxon>
        <taxon>Agaricomycetes</taxon>
        <taxon>Russulales</taxon>
        <taxon>Russulaceae</taxon>
        <taxon>Multifurca</taxon>
    </lineage>
</organism>
<name>A0AAD4M067_9AGAM</name>
<dbReference type="InterPro" id="IPR045338">
    <property type="entry name" value="DUF6535"/>
</dbReference>